<organism evidence="3">
    <name type="scientific">Anthurium amnicola</name>
    <dbReference type="NCBI Taxonomy" id="1678845"/>
    <lineage>
        <taxon>Eukaryota</taxon>
        <taxon>Viridiplantae</taxon>
        <taxon>Streptophyta</taxon>
        <taxon>Embryophyta</taxon>
        <taxon>Tracheophyta</taxon>
        <taxon>Spermatophyta</taxon>
        <taxon>Magnoliopsida</taxon>
        <taxon>Liliopsida</taxon>
        <taxon>Araceae</taxon>
        <taxon>Pothoideae</taxon>
        <taxon>Potheae</taxon>
        <taxon>Anthurium</taxon>
    </lineage>
</organism>
<dbReference type="GO" id="GO:0004222">
    <property type="term" value="F:metalloendopeptidase activity"/>
    <property type="evidence" value="ECO:0007669"/>
    <property type="project" value="InterPro"/>
</dbReference>
<evidence type="ECO:0000259" key="2">
    <source>
        <dbReference type="SMART" id="SM00731"/>
    </source>
</evidence>
<dbReference type="GO" id="GO:0006974">
    <property type="term" value="P:DNA damage response"/>
    <property type="evidence" value="ECO:0007669"/>
    <property type="project" value="InterPro"/>
</dbReference>
<feature type="compositionally biased region" description="Basic and acidic residues" evidence="1">
    <location>
        <begin position="258"/>
        <end position="268"/>
    </location>
</feature>
<dbReference type="EMBL" id="GDJX01005347">
    <property type="protein sequence ID" value="JAT62589.1"/>
    <property type="molecule type" value="Transcribed_RNA"/>
</dbReference>
<proteinExistence type="predicted"/>
<evidence type="ECO:0000256" key="1">
    <source>
        <dbReference type="SAM" id="MobiDB-lite"/>
    </source>
</evidence>
<sequence>KRQDCAIRLFLLAPSYSPSLCPFPAPSLLATDEVVGGQKRRKGRETMEQLGEEDVLDPNPDIHALFCHYNSLYFGDSLGACSVSWSSSRMTRCAGVCCYRSRGGCEIRLSEPLLKFRPTADLKNTLLHEMIHAFLWIENKNKDHGDHGPNFQRLMNDINCSTINDHQRPVDGYNITVYHDFHREVENYQVHQWMCECCEDLIKRAMNRAPSVSDCIEKVKHDAPCGNTCCHWHQHKMTCSGRYSKIAEPPGYAGKGSQGEHKHLEGGPKDSSLASKKKAARTHKAVDSKDKSDAKKIKAITNFFPVVDAGNLDIDDSFSNAETQKHLCRDHSKAIVLKLSNHLVHEQIDRGVRNHASRKKRIFSDVEQEYSVPEKNYTVMSGWLDWYAVEEGYEDIEPLINKRTERRKKQKMLVNSKRTVMEDETMIDTSQAKSVYLAVTRNNNLTVAPCQNSIDDRGANQLIAYAICRDVNDLQDHSDADNAFGLNQSGKVNILEIPDD</sequence>
<feature type="region of interest" description="Disordered" evidence="1">
    <location>
        <begin position="250"/>
        <end position="291"/>
    </location>
</feature>
<protein>
    <submittedName>
        <fullName evidence="3">Zinc finger RAD18 domain-containing protein C1orf124</fullName>
    </submittedName>
</protein>
<dbReference type="PANTHER" id="PTHR21220:SF0">
    <property type="entry name" value="DNA-DEPENDENT METALLOPROTEASE SPRTN"/>
    <property type="match status" value="1"/>
</dbReference>
<dbReference type="AlphaFoldDB" id="A0A1D1Z6V4"/>
<dbReference type="Pfam" id="PF10263">
    <property type="entry name" value="SprT-like"/>
    <property type="match status" value="1"/>
</dbReference>
<reference evidence="3" key="1">
    <citation type="submission" date="2015-07" db="EMBL/GenBank/DDBJ databases">
        <title>Transcriptome Assembly of Anthurium amnicola.</title>
        <authorList>
            <person name="Suzuki J."/>
        </authorList>
    </citation>
    <scope>NUCLEOTIDE SEQUENCE</scope>
</reference>
<accession>A0A1D1Z6V4</accession>
<dbReference type="GO" id="GO:0031593">
    <property type="term" value="F:polyubiquitin modification-dependent protein binding"/>
    <property type="evidence" value="ECO:0007669"/>
    <property type="project" value="TreeGrafter"/>
</dbReference>
<dbReference type="GO" id="GO:0003697">
    <property type="term" value="F:single-stranded DNA binding"/>
    <property type="evidence" value="ECO:0007669"/>
    <property type="project" value="InterPro"/>
</dbReference>
<feature type="domain" description="SprT-like" evidence="2">
    <location>
        <begin position="60"/>
        <end position="246"/>
    </location>
</feature>
<gene>
    <name evidence="3" type="primary">CA124_4</name>
    <name evidence="3" type="ORF">g.78004</name>
</gene>
<dbReference type="InterPro" id="IPR006640">
    <property type="entry name" value="SprT-like_domain"/>
</dbReference>
<name>A0A1D1Z6V4_9ARAE</name>
<evidence type="ECO:0000313" key="3">
    <source>
        <dbReference type="EMBL" id="JAT62589.1"/>
    </source>
</evidence>
<dbReference type="GO" id="GO:0005634">
    <property type="term" value="C:nucleus"/>
    <property type="evidence" value="ECO:0007669"/>
    <property type="project" value="TreeGrafter"/>
</dbReference>
<dbReference type="InterPro" id="IPR044245">
    <property type="entry name" value="Spartan"/>
</dbReference>
<feature type="non-terminal residue" evidence="3">
    <location>
        <position position="1"/>
    </location>
</feature>
<dbReference type="SMART" id="SM00731">
    <property type="entry name" value="SprT"/>
    <property type="match status" value="1"/>
</dbReference>
<dbReference type="PANTHER" id="PTHR21220">
    <property type="entry name" value="DNA-DEPENDENT METALLOPROTEASE SPRTN"/>
    <property type="match status" value="1"/>
</dbReference>